<sequence length="161" mass="17184">MSRDAILQSGTQILDSVIVDPSDEVMKALIGQLGASFEVLMSGQRASMSDLLGLGRQVLDLADRNQIEMAGMAQSTLRASIDWMEQMVEQGKFVIDFASEALSTSYDFAGSVVDGNQTLAEKALALAADVKTGDYSDTLKSMAAMTMLFALGALFITKGSR</sequence>
<organism evidence="1 2">
    <name type="scientific">Neotabrizicola shimadae</name>
    <dbReference type="NCBI Taxonomy" id="2807096"/>
    <lineage>
        <taxon>Bacteria</taxon>
        <taxon>Pseudomonadati</taxon>
        <taxon>Pseudomonadota</taxon>
        <taxon>Alphaproteobacteria</taxon>
        <taxon>Rhodobacterales</taxon>
        <taxon>Paracoccaceae</taxon>
        <taxon>Neotabrizicola</taxon>
    </lineage>
</organism>
<evidence type="ECO:0000313" key="1">
    <source>
        <dbReference type="EMBL" id="QYZ71222.1"/>
    </source>
</evidence>
<protein>
    <submittedName>
        <fullName evidence="1">Uncharacterized protein</fullName>
    </submittedName>
</protein>
<dbReference type="KEGG" id="nsm:JO391_06875"/>
<gene>
    <name evidence="1" type="ORF">JO391_06875</name>
</gene>
<dbReference type="EMBL" id="CP069370">
    <property type="protein sequence ID" value="QYZ71222.1"/>
    <property type="molecule type" value="Genomic_DNA"/>
</dbReference>
<keyword evidence="2" id="KW-1185">Reference proteome</keyword>
<reference evidence="1" key="1">
    <citation type="submission" date="2021-02" db="EMBL/GenBank/DDBJ databases">
        <title>Rhodobacter shimadae sp. nov., an aerobic anoxygenic phototrophic bacterium isolated from a hot spring.</title>
        <authorList>
            <person name="Muramatsu S."/>
            <person name="Haruta S."/>
            <person name="Hirose S."/>
            <person name="Hanada S."/>
        </authorList>
    </citation>
    <scope>NUCLEOTIDE SEQUENCE</scope>
    <source>
        <strain evidence="1">N10</strain>
    </source>
</reference>
<dbReference type="RefSeq" id="WP_220663633.1">
    <property type="nucleotide sequence ID" value="NZ_CP069370.1"/>
</dbReference>
<accession>A0A8G0ZW43</accession>
<proteinExistence type="predicted"/>
<dbReference type="AlphaFoldDB" id="A0A8G0ZW43"/>
<name>A0A8G0ZW43_9RHOB</name>
<evidence type="ECO:0000313" key="2">
    <source>
        <dbReference type="Proteomes" id="UP000826300"/>
    </source>
</evidence>
<dbReference type="Proteomes" id="UP000826300">
    <property type="component" value="Chromosome"/>
</dbReference>